<feature type="region of interest" description="Disordered" evidence="2">
    <location>
        <begin position="29"/>
        <end position="54"/>
    </location>
</feature>
<accession>A0A0G4FME8</accession>
<dbReference type="EMBL" id="CDMY01000465">
    <property type="protein sequence ID" value="CEM15091.1"/>
    <property type="molecule type" value="Genomic_DNA"/>
</dbReference>
<dbReference type="SUPFAM" id="SSF58113">
    <property type="entry name" value="Apolipoprotein A-I"/>
    <property type="match status" value="1"/>
</dbReference>
<dbReference type="Proteomes" id="UP000041254">
    <property type="component" value="Unassembled WGS sequence"/>
</dbReference>
<keyword evidence="1" id="KW-0175">Coiled coil</keyword>
<proteinExistence type="predicted"/>
<protein>
    <submittedName>
        <fullName evidence="3">Uncharacterized protein</fullName>
    </submittedName>
</protein>
<feature type="coiled-coil region" evidence="1">
    <location>
        <begin position="980"/>
        <end position="1014"/>
    </location>
</feature>
<keyword evidence="4" id="KW-1185">Reference proteome</keyword>
<feature type="coiled-coil region" evidence="1">
    <location>
        <begin position="1075"/>
        <end position="1109"/>
    </location>
</feature>
<sequence length="1453" mass="164622">MTLFSAECSATGTIRLEGAEASRFPSLVAPARAAADESSRPPAGAPGKRPENSMWELFGRPTLATLEQQASRKRPAIEFSPPAPLPVPAARKIEPRPSSSPSEPSETREQRLGGALERRLVRVEEAAANLSSDVVQLHVLRNRLGEVEASVREVRATVDRRIAGIDVETNYKASGFMREYDERERRAKEWVRNELQSLNEQMATIRSTSVDAAQRNQNSIAGLARTTQAIEARLDGVDSYLGQLRHRMDFLSSKAEQGRPSGHPDTGGILPLSEGGPLQQMTAQRLADEQKKIDDLAKSFADQIRSVQNRIDELAGKQAEEAKERRSISDKAFKQITSQDAARASDLQKLETEITGVGNQVDMEREDRRGALSELEQRMQQSMAMQEDRSKALHREAASQQSQMIAEWKESVKSLQKLIHATQTEAHDKIHAVMKDNEEKEAALLARQLKVNNDITTRLARLEAAVDTEARHREEAMRKAREKHDESRKAIEKIQLSLVHAIEELRGEWQDFLKSTSKAIATASHTAQQYTDTRYQDCTQRLEGLDSLVKATTAALTRTEAQVADLNSNYITDLQATETRLRTRMSDSQAAASRQITQVEFELRSVVDKRCADTESMLKEEGQRTKERCDTLAKGVDGTIALTRSALENQVRELSERQDAKLTSVDYRLMKDIQERASALDDALKAKDLELSARIDAVQETFQEEKARVDARFSLVHEHGALQAETIESARKHLIEQIQDLDAKTERDITMLDERMQAKLTDDIAALDIALRVFATDNLNQERSERLTMDTERSRVFQERLENHEELTRNRISMAMEDVSNHLKASRDAALLRSVAHEHDVDMRLKEAEEKRVAYEASMDARFDTLHDETLDIHQTQEQAMNMMAEDCRGMLERQQERVMQSEAAIKADMRRETNKLCSDMASIVLQTGQLRHELTKEIAALDGGTNERFDTLQNDMQAAHETQERAMNMMAEDCRGMLERQQERTLESELAIKAELERETKKLRSDMDQSAEALMASIMLQTSTLRDELTEEITALDGRTNERFDTLQNDLQAAHEMQEHVMNMMAEDCRGMLERQQERTMQSETAIRAELERETEKLQSDMNQSAEALTASIMLQASTLRDELTEEITALDGRTSLRLEELQKQHEDETGAIRAQLEEDTSALRLEYQNEIQTLQDDMSEQMEHLYTQTTMRCDDIELKWDELERRVKAQMDEAADQQRAIDGRLAETEVALCLQDMVTKVALNSIEAANAESKQELTRVAEGLTKTNAAIEMRMNGVTARLLMASQALEVVRSDIKKGSEAAAALKGDVDKTKEEWQQETESIRRHQDEFEKTATVTMDGLGAEMLLVNTNVQKAQKDVEAIRAEVKKLDDLRPKVSLLEDEVDEQLTPRLTKLTAADEEVRRQLQDTATALVARMESHWYLKSMMDTVADTKTKEFFKYIETRLAQLER</sequence>
<dbReference type="InParanoid" id="A0A0G4FME8"/>
<name>A0A0G4FME8_VITBC</name>
<feature type="coiled-coil region" evidence="1">
    <location>
        <begin position="1140"/>
        <end position="1222"/>
    </location>
</feature>
<feature type="region of interest" description="Disordered" evidence="2">
    <location>
        <begin position="68"/>
        <end position="113"/>
    </location>
</feature>
<reference evidence="3 4" key="1">
    <citation type="submission" date="2014-11" db="EMBL/GenBank/DDBJ databases">
        <authorList>
            <person name="Zhu J."/>
            <person name="Qi W."/>
            <person name="Song R."/>
        </authorList>
    </citation>
    <scope>NUCLEOTIDE SEQUENCE [LARGE SCALE GENOMIC DNA]</scope>
</reference>
<evidence type="ECO:0000256" key="2">
    <source>
        <dbReference type="SAM" id="MobiDB-lite"/>
    </source>
</evidence>
<organism evidence="3 4">
    <name type="scientific">Vitrella brassicaformis (strain CCMP3155)</name>
    <dbReference type="NCBI Taxonomy" id="1169540"/>
    <lineage>
        <taxon>Eukaryota</taxon>
        <taxon>Sar</taxon>
        <taxon>Alveolata</taxon>
        <taxon>Colpodellida</taxon>
        <taxon>Vitrellaceae</taxon>
        <taxon>Vitrella</taxon>
    </lineage>
</organism>
<dbReference type="VEuPathDB" id="CryptoDB:Vbra_15713"/>
<dbReference type="OMA" id="CRGMLER"/>
<gene>
    <name evidence="3" type="ORF">Vbra_15713</name>
</gene>
<evidence type="ECO:0000313" key="3">
    <source>
        <dbReference type="EMBL" id="CEM15091.1"/>
    </source>
</evidence>
<evidence type="ECO:0000313" key="4">
    <source>
        <dbReference type="Proteomes" id="UP000041254"/>
    </source>
</evidence>
<dbReference type="Gene3D" id="1.20.120.20">
    <property type="entry name" value="Apolipoprotein"/>
    <property type="match status" value="1"/>
</dbReference>
<feature type="coiled-coil region" evidence="1">
    <location>
        <begin position="459"/>
        <end position="497"/>
    </location>
</feature>
<dbReference type="STRING" id="1169540.A0A0G4FME8"/>
<evidence type="ECO:0000256" key="1">
    <source>
        <dbReference type="SAM" id="Coils"/>
    </source>
</evidence>